<name>A0A929KWU3_9SPHI</name>
<keyword evidence="4 5" id="KW-0472">Membrane</keyword>
<feature type="transmembrane region" description="Helical" evidence="5">
    <location>
        <begin position="46"/>
        <end position="69"/>
    </location>
</feature>
<dbReference type="InterPro" id="IPR009908">
    <property type="entry name" value="Methylamine_util_MauE"/>
</dbReference>
<evidence type="ECO:0000256" key="5">
    <source>
        <dbReference type="SAM" id="Phobius"/>
    </source>
</evidence>
<keyword evidence="8" id="KW-1185">Reference proteome</keyword>
<feature type="transmembrane region" description="Helical" evidence="5">
    <location>
        <begin position="7"/>
        <end position="26"/>
    </location>
</feature>
<evidence type="ECO:0000259" key="6">
    <source>
        <dbReference type="Pfam" id="PF07291"/>
    </source>
</evidence>
<comment type="caution">
    <text evidence="7">The sequence shown here is derived from an EMBL/GenBank/DDBJ whole genome shotgun (WGS) entry which is preliminary data.</text>
</comment>
<keyword evidence="3 5" id="KW-1133">Transmembrane helix</keyword>
<feature type="transmembrane region" description="Helical" evidence="5">
    <location>
        <begin position="119"/>
        <end position="137"/>
    </location>
</feature>
<gene>
    <name evidence="7" type="ORF">IRJ16_14515</name>
</gene>
<evidence type="ECO:0000256" key="3">
    <source>
        <dbReference type="ARBA" id="ARBA00022989"/>
    </source>
</evidence>
<dbReference type="RefSeq" id="WP_194112326.1">
    <property type="nucleotide sequence ID" value="NZ_JADFFL010000005.1"/>
</dbReference>
<feature type="transmembrane region" description="Helical" evidence="5">
    <location>
        <begin position="76"/>
        <end position="99"/>
    </location>
</feature>
<organism evidence="7 8">
    <name type="scientific">Mucilaginibacter myungsuensis</name>
    <dbReference type="NCBI Taxonomy" id="649104"/>
    <lineage>
        <taxon>Bacteria</taxon>
        <taxon>Pseudomonadati</taxon>
        <taxon>Bacteroidota</taxon>
        <taxon>Sphingobacteriia</taxon>
        <taxon>Sphingobacteriales</taxon>
        <taxon>Sphingobacteriaceae</taxon>
        <taxon>Mucilaginibacter</taxon>
    </lineage>
</organism>
<keyword evidence="2 5" id="KW-0812">Transmembrane</keyword>
<dbReference type="Pfam" id="PF07291">
    <property type="entry name" value="MauE"/>
    <property type="match status" value="1"/>
</dbReference>
<dbReference type="GO" id="GO:0030416">
    <property type="term" value="P:methylamine metabolic process"/>
    <property type="evidence" value="ECO:0007669"/>
    <property type="project" value="InterPro"/>
</dbReference>
<evidence type="ECO:0000256" key="1">
    <source>
        <dbReference type="ARBA" id="ARBA00004141"/>
    </source>
</evidence>
<dbReference type="Proteomes" id="UP000622475">
    <property type="component" value="Unassembled WGS sequence"/>
</dbReference>
<evidence type="ECO:0000256" key="2">
    <source>
        <dbReference type="ARBA" id="ARBA00022692"/>
    </source>
</evidence>
<proteinExistence type="predicted"/>
<dbReference type="GO" id="GO:0016020">
    <property type="term" value="C:membrane"/>
    <property type="evidence" value="ECO:0007669"/>
    <property type="project" value="UniProtKB-SubCell"/>
</dbReference>
<sequence>MYYLRRTLAIEMISALLILLFVYTAVSKLLDMQAFREQMYNQEFPAWLADLLITTLPALEIVTAVLILFQRTRLTGLMISFLLMVLFTTYILLVIAGYYDRTPCSCGGVLRSMGWTTHLLFNLFFTLISFLGIRWSIRERRSPQI</sequence>
<evidence type="ECO:0000313" key="7">
    <source>
        <dbReference type="EMBL" id="MBE9663099.1"/>
    </source>
</evidence>
<dbReference type="AlphaFoldDB" id="A0A929KWU3"/>
<protein>
    <recommendedName>
        <fullName evidence="6">Methylamine utilisation protein MauE domain-containing protein</fullName>
    </recommendedName>
</protein>
<evidence type="ECO:0000256" key="4">
    <source>
        <dbReference type="ARBA" id="ARBA00023136"/>
    </source>
</evidence>
<accession>A0A929KWU3</accession>
<feature type="domain" description="Methylamine utilisation protein MauE" evidence="6">
    <location>
        <begin position="9"/>
        <end position="133"/>
    </location>
</feature>
<reference evidence="7" key="1">
    <citation type="submission" date="2020-10" db="EMBL/GenBank/DDBJ databases">
        <title>Mucilaginibacter mali sp. nov., isolated from rhizosphere soil of apple orchard.</title>
        <authorList>
            <person name="Lee J.-S."/>
            <person name="Kim H.S."/>
            <person name="Kim J.-S."/>
        </authorList>
    </citation>
    <scope>NUCLEOTIDE SEQUENCE</scope>
    <source>
        <strain evidence="7">KCTC 22746</strain>
    </source>
</reference>
<comment type="subcellular location">
    <subcellularLocation>
        <location evidence="1">Membrane</location>
        <topology evidence="1">Multi-pass membrane protein</topology>
    </subcellularLocation>
</comment>
<evidence type="ECO:0000313" key="8">
    <source>
        <dbReference type="Proteomes" id="UP000622475"/>
    </source>
</evidence>
<dbReference type="EMBL" id="JADFFL010000005">
    <property type="protein sequence ID" value="MBE9663099.1"/>
    <property type="molecule type" value="Genomic_DNA"/>
</dbReference>